<evidence type="ECO:0000313" key="2">
    <source>
        <dbReference type="Proteomes" id="UP000069850"/>
    </source>
</evidence>
<organism evidence="1 2">
    <name type="scientific">Methanoculleus bourgensis</name>
    <dbReference type="NCBI Taxonomy" id="83986"/>
    <lineage>
        <taxon>Archaea</taxon>
        <taxon>Methanobacteriati</taxon>
        <taxon>Methanobacteriota</taxon>
        <taxon>Stenosarchaea group</taxon>
        <taxon>Methanomicrobia</taxon>
        <taxon>Methanomicrobiales</taxon>
        <taxon>Methanomicrobiaceae</taxon>
        <taxon>Methanoculleus</taxon>
    </lineage>
</organism>
<proteinExistence type="predicted"/>
<gene>
    <name evidence="1" type="ORF">MMAB1_1899</name>
</gene>
<protein>
    <submittedName>
        <fullName evidence="1">Uncharacterized protein</fullName>
    </submittedName>
</protein>
<dbReference type="AlphaFoldDB" id="A0A0X3BLV5"/>
<dbReference type="Proteomes" id="UP000069850">
    <property type="component" value="Chromosome 1"/>
</dbReference>
<dbReference type="KEGG" id="mema:MMAB1_1899"/>
<name>A0A0X3BLV5_9EURY</name>
<sequence length="175" mass="20143">MEYFQEACGSARVFGESKWYEANIMTSRMHTPHTTCPSCHEEVFLDELVGGRCPLCGYSLDEDDGTCSEYEETLERSDLGWMIFQFFVFKRFCNEGANPLHVMQVISRYEELLQSDPADAEKMRITLEVPMRRWERLLPKRCSKCGRIFISGGKAMISGDLSSPEYPREYTCPAC</sequence>
<dbReference type="EMBL" id="LT158599">
    <property type="protein sequence ID" value="CVK33112.1"/>
    <property type="molecule type" value="Genomic_DNA"/>
</dbReference>
<accession>A0A0X3BLV5</accession>
<dbReference type="GeneID" id="27137654"/>
<reference evidence="1 2" key="1">
    <citation type="submission" date="2016-01" db="EMBL/GenBank/DDBJ databases">
        <authorList>
            <person name="Manzoor S."/>
        </authorList>
    </citation>
    <scope>NUCLEOTIDE SEQUENCE [LARGE SCALE GENOMIC DNA]</scope>
    <source>
        <strain evidence="1">Methanoculleus sp MAB1</strain>
    </source>
</reference>
<evidence type="ECO:0000313" key="1">
    <source>
        <dbReference type="EMBL" id="CVK33112.1"/>
    </source>
</evidence>
<dbReference type="RefSeq" id="WP_238320254.1">
    <property type="nucleotide sequence ID" value="NZ_LT158599.1"/>
</dbReference>